<dbReference type="AlphaFoldDB" id="A0A0N4ZQ92"/>
<evidence type="ECO:0000313" key="1">
    <source>
        <dbReference type="Proteomes" id="UP000038045"/>
    </source>
</evidence>
<sequence>MVYVTMLRRKDTNIRGIDKNVKLYRKILNLGNIRKVSTDNSKEESLAINTTDFYLATHRILCGEFVNLNKEKKNFTRILKYSQSPINILKNYTITDNSLPPKCNETNFLNIYVEKYPNNTYEIIHNTYHNESNDNSSFLLYIFNYPTDDSGKQFLVPCGIFNITKSFKKNDQLQHNFMDSAFNEKGKGTFLAFMNLTKKG</sequence>
<dbReference type="WBParaSite" id="PTRK_0001069350.1">
    <property type="protein sequence ID" value="PTRK_0001069350.1"/>
    <property type="gene ID" value="PTRK_0001069350"/>
</dbReference>
<reference evidence="2" key="1">
    <citation type="submission" date="2017-02" db="UniProtKB">
        <authorList>
            <consortium name="WormBaseParasite"/>
        </authorList>
    </citation>
    <scope>IDENTIFICATION</scope>
</reference>
<keyword evidence="1" id="KW-1185">Reference proteome</keyword>
<proteinExistence type="predicted"/>
<dbReference type="Proteomes" id="UP000038045">
    <property type="component" value="Unplaced"/>
</dbReference>
<name>A0A0N4ZQ92_PARTI</name>
<accession>A0A0N4ZQ92</accession>
<protein>
    <submittedName>
        <fullName evidence="2">Uncharacterized protein</fullName>
    </submittedName>
</protein>
<organism evidence="1 2">
    <name type="scientific">Parastrongyloides trichosuri</name>
    <name type="common">Possum-specific nematode worm</name>
    <dbReference type="NCBI Taxonomy" id="131310"/>
    <lineage>
        <taxon>Eukaryota</taxon>
        <taxon>Metazoa</taxon>
        <taxon>Ecdysozoa</taxon>
        <taxon>Nematoda</taxon>
        <taxon>Chromadorea</taxon>
        <taxon>Rhabditida</taxon>
        <taxon>Tylenchina</taxon>
        <taxon>Panagrolaimomorpha</taxon>
        <taxon>Strongyloidoidea</taxon>
        <taxon>Strongyloididae</taxon>
        <taxon>Parastrongyloides</taxon>
    </lineage>
</organism>
<evidence type="ECO:0000313" key="2">
    <source>
        <dbReference type="WBParaSite" id="PTRK_0001069350.1"/>
    </source>
</evidence>